<proteinExistence type="predicted"/>
<dbReference type="EMBL" id="PP882867">
    <property type="protein sequence ID" value="XBW75425.1"/>
    <property type="molecule type" value="Genomic_DNA"/>
</dbReference>
<protein>
    <submittedName>
        <fullName evidence="1">Uncharacterized protein</fullName>
    </submittedName>
</protein>
<evidence type="ECO:0000313" key="1">
    <source>
        <dbReference type="EMBL" id="XBW75425.1"/>
    </source>
</evidence>
<accession>A0AAU7VH23</accession>
<gene>
    <name evidence="1" type="ORF">vBDshSR26L_110</name>
</gene>
<reference evidence="1" key="1">
    <citation type="submission" date="2024-06" db="EMBL/GenBank/DDBJ databases">
        <authorList>
            <person name="Lu L."/>
            <person name="Wei N."/>
            <person name="Zhang R."/>
        </authorList>
    </citation>
    <scope>NUCLEOTIDE SEQUENCE</scope>
</reference>
<sequence>MNCADCTHFSRDYSDDGYPPTGKCMFSFPPGLSFDNDVREDDDCDLFEASEGAD</sequence>
<organism evidence="1">
    <name type="scientific">Dinoroseobacter phage vB_DshS_R26L</name>
    <dbReference type="NCBI Taxonomy" id="3161158"/>
    <lineage>
        <taxon>Viruses</taxon>
        <taxon>Duplodnaviria</taxon>
        <taxon>Heunggongvirae</taxon>
        <taxon>Uroviricota</taxon>
        <taxon>Caudoviricetes</taxon>
        <taxon>Nanhaivirus</taxon>
    </lineage>
</organism>
<name>A0AAU7VH23_9CAUD</name>